<comment type="subunit">
    <text evidence="11">Component of the lipopolysaccharide transport and assembly complex. The LptBFG transporter is composed of two ATP-binding proteins (LptB) and two transmembrane proteins (LptF and LptG).</text>
</comment>
<dbReference type="RefSeq" id="WP_354696372.1">
    <property type="nucleotide sequence ID" value="NZ_JAZHOG010000011.1"/>
</dbReference>
<keyword evidence="10 12" id="KW-0472">Membrane</keyword>
<keyword evidence="7" id="KW-0997">Cell inner membrane</keyword>
<keyword evidence="5" id="KW-0813">Transport</keyword>
<proteinExistence type="inferred from homology"/>
<feature type="transmembrane region" description="Helical" evidence="12">
    <location>
        <begin position="309"/>
        <end position="330"/>
    </location>
</feature>
<comment type="function">
    <text evidence="1">Part of the ABC transporter complex LptBFG involved in the translocation of lipopolysaccharide (LPS) from the inner membrane to the outer membrane.</text>
</comment>
<evidence type="ECO:0000256" key="2">
    <source>
        <dbReference type="ARBA" id="ARBA00004429"/>
    </source>
</evidence>
<comment type="subcellular location">
    <subcellularLocation>
        <location evidence="2">Cell inner membrane</location>
        <topology evidence="2">Multi-pass membrane protein</topology>
    </subcellularLocation>
</comment>
<evidence type="ECO:0000256" key="12">
    <source>
        <dbReference type="SAM" id="Phobius"/>
    </source>
</evidence>
<comment type="similarity">
    <text evidence="3">Belongs to the LptF/LptG family.</text>
</comment>
<evidence type="ECO:0000256" key="3">
    <source>
        <dbReference type="ARBA" id="ARBA00007725"/>
    </source>
</evidence>
<evidence type="ECO:0000256" key="5">
    <source>
        <dbReference type="ARBA" id="ARBA00022448"/>
    </source>
</evidence>
<protein>
    <recommendedName>
        <fullName evidence="4">Lipopolysaccharide export system permease protein LptF</fullName>
    </recommendedName>
</protein>
<dbReference type="GO" id="GO:0055085">
    <property type="term" value="P:transmembrane transport"/>
    <property type="evidence" value="ECO:0007669"/>
    <property type="project" value="InterPro"/>
</dbReference>
<feature type="transmembrane region" description="Helical" evidence="12">
    <location>
        <begin position="21"/>
        <end position="41"/>
    </location>
</feature>
<dbReference type="Proteomes" id="UP001359886">
    <property type="component" value="Unassembled WGS sequence"/>
</dbReference>
<reference evidence="13 14" key="1">
    <citation type="submission" date="2024-02" db="EMBL/GenBank/DDBJ databases">
        <title>A novel Wenzhouxiangellaceae bacterium, isolated from coastal sediments.</title>
        <authorList>
            <person name="Du Z.-J."/>
            <person name="Ye Y.-Q."/>
            <person name="Zhang X.-Y."/>
        </authorList>
    </citation>
    <scope>NUCLEOTIDE SEQUENCE [LARGE SCALE GENOMIC DNA]</scope>
    <source>
        <strain evidence="13 14">CH-27</strain>
    </source>
</reference>
<evidence type="ECO:0000256" key="8">
    <source>
        <dbReference type="ARBA" id="ARBA00022692"/>
    </source>
</evidence>
<gene>
    <name evidence="13" type="primary">lptF</name>
    <name evidence="13" type="ORF">V3330_15560</name>
</gene>
<dbReference type="PANTHER" id="PTHR33529:SF7">
    <property type="entry name" value="LIPOPOLYSACCHARIDE EXPORT SYSTEM PERMEASE PROTEIN LPTF"/>
    <property type="match status" value="1"/>
</dbReference>
<dbReference type="EMBL" id="JAZHOG010000011">
    <property type="protein sequence ID" value="MEJ8569048.1"/>
    <property type="molecule type" value="Genomic_DNA"/>
</dbReference>
<evidence type="ECO:0000256" key="4">
    <source>
        <dbReference type="ARBA" id="ARBA00014213"/>
    </source>
</evidence>
<keyword evidence="9 12" id="KW-1133">Transmembrane helix</keyword>
<evidence type="ECO:0000313" key="14">
    <source>
        <dbReference type="Proteomes" id="UP001359886"/>
    </source>
</evidence>
<evidence type="ECO:0000256" key="6">
    <source>
        <dbReference type="ARBA" id="ARBA00022475"/>
    </source>
</evidence>
<dbReference type="Pfam" id="PF03739">
    <property type="entry name" value="LptF_LptG"/>
    <property type="match status" value="1"/>
</dbReference>
<dbReference type="InterPro" id="IPR030922">
    <property type="entry name" value="LptF"/>
</dbReference>
<evidence type="ECO:0000313" key="13">
    <source>
        <dbReference type="EMBL" id="MEJ8569048.1"/>
    </source>
</evidence>
<sequence length="366" mass="41034">MHGIRDEALLSILQKYLLREWAWTFAAVFVVLFVVMLGVSLGELLNDIAGGRLPVGLLTDLITLKMPELLNTILPLGVFIAVIWGLGRLYRDQEMAVMRSSGFRWQMMLRPLFNLLLPIAAVVLVVGVFVSPAASSLAQQRLEEAFRTASEWGLQTGQFHVLQGGDLVLYVEAVERDGRSLRNVFIQQRQNGREQVWVAEKGFYWLNPESGERFLTLENGQITEGGEDALDFGIVRFSRNDLRLPEPEQRVRAPAIEARPSIELLMERGPPESAEMQWRLSPALAVIVLGLLAIPMAHSAPREGRGGRVVMGVLAYAAYANLLYMCRSWIASDALPPELGMWWVHLLVLVVALIWLRRQGRRVGMA</sequence>
<feature type="transmembrane region" description="Helical" evidence="12">
    <location>
        <begin position="69"/>
        <end position="90"/>
    </location>
</feature>
<dbReference type="GO" id="GO:0015920">
    <property type="term" value="P:lipopolysaccharide transport"/>
    <property type="evidence" value="ECO:0007669"/>
    <property type="project" value="TreeGrafter"/>
</dbReference>
<dbReference type="InterPro" id="IPR005495">
    <property type="entry name" value="LptG/LptF_permease"/>
</dbReference>
<feature type="transmembrane region" description="Helical" evidence="12">
    <location>
        <begin position="276"/>
        <end position="297"/>
    </location>
</feature>
<keyword evidence="6" id="KW-1003">Cell membrane</keyword>
<feature type="transmembrane region" description="Helical" evidence="12">
    <location>
        <begin position="342"/>
        <end position="358"/>
    </location>
</feature>
<evidence type="ECO:0000256" key="9">
    <source>
        <dbReference type="ARBA" id="ARBA00022989"/>
    </source>
</evidence>
<dbReference type="AlphaFoldDB" id="A0AAW9RFN3"/>
<accession>A0AAW9RFN3</accession>
<evidence type="ECO:0000256" key="11">
    <source>
        <dbReference type="ARBA" id="ARBA00026081"/>
    </source>
</evidence>
<dbReference type="GO" id="GO:0043190">
    <property type="term" value="C:ATP-binding cassette (ABC) transporter complex"/>
    <property type="evidence" value="ECO:0007669"/>
    <property type="project" value="InterPro"/>
</dbReference>
<name>A0AAW9RFN3_9GAMM</name>
<evidence type="ECO:0000256" key="10">
    <source>
        <dbReference type="ARBA" id="ARBA00023136"/>
    </source>
</evidence>
<feature type="transmembrane region" description="Helical" evidence="12">
    <location>
        <begin position="111"/>
        <end position="134"/>
    </location>
</feature>
<keyword evidence="8 12" id="KW-0812">Transmembrane</keyword>
<keyword evidence="14" id="KW-1185">Reference proteome</keyword>
<comment type="caution">
    <text evidence="13">The sequence shown here is derived from an EMBL/GenBank/DDBJ whole genome shotgun (WGS) entry which is preliminary data.</text>
</comment>
<organism evidence="13 14">
    <name type="scientific">Elongatibacter sediminis</name>
    <dbReference type="NCBI Taxonomy" id="3119006"/>
    <lineage>
        <taxon>Bacteria</taxon>
        <taxon>Pseudomonadati</taxon>
        <taxon>Pseudomonadota</taxon>
        <taxon>Gammaproteobacteria</taxon>
        <taxon>Chromatiales</taxon>
        <taxon>Wenzhouxiangellaceae</taxon>
        <taxon>Elongatibacter</taxon>
    </lineage>
</organism>
<dbReference type="NCBIfam" id="TIGR04407">
    <property type="entry name" value="LptF_YjgP"/>
    <property type="match status" value="1"/>
</dbReference>
<dbReference type="PANTHER" id="PTHR33529">
    <property type="entry name" value="SLR0882 PROTEIN-RELATED"/>
    <property type="match status" value="1"/>
</dbReference>
<evidence type="ECO:0000256" key="1">
    <source>
        <dbReference type="ARBA" id="ARBA00002265"/>
    </source>
</evidence>
<evidence type="ECO:0000256" key="7">
    <source>
        <dbReference type="ARBA" id="ARBA00022519"/>
    </source>
</evidence>